<dbReference type="GO" id="GO:0004708">
    <property type="term" value="F:MAP kinase kinase activity"/>
    <property type="evidence" value="ECO:0007669"/>
    <property type="project" value="UniProtKB-EC"/>
</dbReference>
<comment type="catalytic activity">
    <reaction evidence="10">
        <text>L-threonyl-[protein] + ATP = O-phospho-L-threonyl-[protein] + ADP + H(+)</text>
        <dbReference type="Rhea" id="RHEA:46608"/>
        <dbReference type="Rhea" id="RHEA-COMP:11060"/>
        <dbReference type="Rhea" id="RHEA-COMP:11605"/>
        <dbReference type="ChEBI" id="CHEBI:15378"/>
        <dbReference type="ChEBI" id="CHEBI:30013"/>
        <dbReference type="ChEBI" id="CHEBI:30616"/>
        <dbReference type="ChEBI" id="CHEBI:61977"/>
        <dbReference type="ChEBI" id="CHEBI:456216"/>
        <dbReference type="EC" id="2.7.12.2"/>
    </reaction>
</comment>
<dbReference type="CDD" id="cd06623">
    <property type="entry name" value="PKc_MAPKK_plant_like"/>
    <property type="match status" value="1"/>
</dbReference>
<dbReference type="PROSITE" id="PS00108">
    <property type="entry name" value="PROTEIN_KINASE_ST"/>
    <property type="match status" value="1"/>
</dbReference>
<keyword evidence="4 12" id="KW-0547">Nucleotide-binding</keyword>
<feature type="domain" description="Protein kinase" evidence="15">
    <location>
        <begin position="71"/>
        <end position="327"/>
    </location>
</feature>
<dbReference type="GO" id="GO:0005737">
    <property type="term" value="C:cytoplasm"/>
    <property type="evidence" value="ECO:0007669"/>
    <property type="project" value="TreeGrafter"/>
</dbReference>
<dbReference type="Gene3D" id="1.10.510.10">
    <property type="entry name" value="Transferase(Phosphotransferase) domain 1"/>
    <property type="match status" value="1"/>
</dbReference>
<sequence>MRGNQPPPPQPSAAANRNRNRRRPDLTLPLPQRDMSLAVPLPLPPSSAPSSSNSTQLGGGGAPPPLNFSELERINRIGSGSGGTVYKVLHRPSRRLFALKVIHGTYGDEDTIRRQICREIEILRDVDNPSVVRCHDMFDHAGEIQLLLEYMDCGSLEGKLIHNESRLADLSRQILSGLYYLHKRKIVHRDIKPSNLLMNSRNQVKIADFGVSRILSQTMDPCNSAVGTIAYMSPERINTDLNHGKYDGYAGDIWSFGVSILEFYVGHFPFAAGSGDWASLMCAICMSQPPQAPPTASREFRDFINCCLQRDPSKRWPAGKLLNHPFITHNTTTPGATAAVNISNQVHQPHQLLPPRPHFSSA</sequence>
<keyword evidence="6 12" id="KW-0067">ATP-binding</keyword>
<dbReference type="InterPro" id="IPR008271">
    <property type="entry name" value="Ser/Thr_kinase_AS"/>
</dbReference>
<dbReference type="InterPro" id="IPR017441">
    <property type="entry name" value="Protein_kinase_ATP_BS"/>
</dbReference>
<evidence type="ECO:0000313" key="17">
    <source>
        <dbReference type="Proteomes" id="UP000306102"/>
    </source>
</evidence>
<feature type="region of interest" description="Disordered" evidence="14">
    <location>
        <begin position="1"/>
        <end position="67"/>
    </location>
</feature>
<organism evidence="16 17">
    <name type="scientific">Camellia sinensis var. sinensis</name>
    <name type="common">China tea</name>
    <dbReference type="NCBI Taxonomy" id="542762"/>
    <lineage>
        <taxon>Eukaryota</taxon>
        <taxon>Viridiplantae</taxon>
        <taxon>Streptophyta</taxon>
        <taxon>Embryophyta</taxon>
        <taxon>Tracheophyta</taxon>
        <taxon>Spermatophyta</taxon>
        <taxon>Magnoliopsida</taxon>
        <taxon>eudicotyledons</taxon>
        <taxon>Gunneridae</taxon>
        <taxon>Pentapetalae</taxon>
        <taxon>asterids</taxon>
        <taxon>Ericales</taxon>
        <taxon>Theaceae</taxon>
        <taxon>Camellia</taxon>
    </lineage>
</organism>
<protein>
    <recommendedName>
        <fullName evidence="8">mitogen-activated protein kinase kinase</fullName>
        <ecNumber evidence="8">2.7.12.2</ecNumber>
    </recommendedName>
</protein>
<evidence type="ECO:0000256" key="1">
    <source>
        <dbReference type="ARBA" id="ARBA00022527"/>
    </source>
</evidence>
<dbReference type="GO" id="GO:0006950">
    <property type="term" value="P:response to stress"/>
    <property type="evidence" value="ECO:0007669"/>
    <property type="project" value="UniProtKB-ARBA"/>
</dbReference>
<reference evidence="16 17" key="1">
    <citation type="journal article" date="2018" name="Proc. Natl. Acad. Sci. U.S.A.">
        <title>Draft genome sequence of Camellia sinensis var. sinensis provides insights into the evolution of the tea genome and tea quality.</title>
        <authorList>
            <person name="Wei C."/>
            <person name="Yang H."/>
            <person name="Wang S."/>
            <person name="Zhao J."/>
            <person name="Liu C."/>
            <person name="Gao L."/>
            <person name="Xia E."/>
            <person name="Lu Y."/>
            <person name="Tai Y."/>
            <person name="She G."/>
            <person name="Sun J."/>
            <person name="Cao H."/>
            <person name="Tong W."/>
            <person name="Gao Q."/>
            <person name="Li Y."/>
            <person name="Deng W."/>
            <person name="Jiang X."/>
            <person name="Wang W."/>
            <person name="Chen Q."/>
            <person name="Zhang S."/>
            <person name="Li H."/>
            <person name="Wu J."/>
            <person name="Wang P."/>
            <person name="Li P."/>
            <person name="Shi C."/>
            <person name="Zheng F."/>
            <person name="Jian J."/>
            <person name="Huang B."/>
            <person name="Shan D."/>
            <person name="Shi M."/>
            <person name="Fang C."/>
            <person name="Yue Y."/>
            <person name="Li F."/>
            <person name="Li D."/>
            <person name="Wei S."/>
            <person name="Han B."/>
            <person name="Jiang C."/>
            <person name="Yin Y."/>
            <person name="Xia T."/>
            <person name="Zhang Z."/>
            <person name="Bennetzen J.L."/>
            <person name="Zhao S."/>
            <person name="Wan X."/>
        </authorList>
    </citation>
    <scope>NUCLEOTIDE SEQUENCE [LARGE SCALE GENOMIC DNA]</scope>
    <source>
        <strain evidence="17">cv. Shuchazao</strain>
        <tissue evidence="16">Leaf</tissue>
    </source>
</reference>
<dbReference type="AlphaFoldDB" id="A0A4S4E7E6"/>
<dbReference type="PROSITE" id="PS00107">
    <property type="entry name" value="PROTEIN_KINASE_ATP"/>
    <property type="match status" value="1"/>
</dbReference>
<dbReference type="EC" id="2.7.12.2" evidence="8"/>
<evidence type="ECO:0000256" key="2">
    <source>
        <dbReference type="ARBA" id="ARBA00022553"/>
    </source>
</evidence>
<feature type="binding site" evidence="12">
    <location>
        <position position="100"/>
    </location>
    <ligand>
        <name>ATP</name>
        <dbReference type="ChEBI" id="CHEBI:30616"/>
    </ligand>
</feature>
<keyword evidence="5" id="KW-0418">Kinase</keyword>
<dbReference type="InterPro" id="IPR000719">
    <property type="entry name" value="Prot_kinase_dom"/>
</dbReference>
<name>A0A4S4E7E6_CAMSN</name>
<evidence type="ECO:0000256" key="11">
    <source>
        <dbReference type="ARBA" id="ARBA00051693"/>
    </source>
</evidence>
<dbReference type="PANTHER" id="PTHR24361:SF762">
    <property type="entry name" value="MITOGEN-ACTIVATED PROTEIN KINASE KINASE 5"/>
    <property type="match status" value="1"/>
</dbReference>
<evidence type="ECO:0000313" key="16">
    <source>
        <dbReference type="EMBL" id="THG11971.1"/>
    </source>
</evidence>
<evidence type="ECO:0000256" key="6">
    <source>
        <dbReference type="ARBA" id="ARBA00022840"/>
    </source>
</evidence>
<evidence type="ECO:0000256" key="14">
    <source>
        <dbReference type="SAM" id="MobiDB-lite"/>
    </source>
</evidence>
<dbReference type="GO" id="GO:0004674">
    <property type="term" value="F:protein serine/threonine kinase activity"/>
    <property type="evidence" value="ECO:0007669"/>
    <property type="project" value="UniProtKB-KW"/>
</dbReference>
<evidence type="ECO:0000256" key="7">
    <source>
        <dbReference type="ARBA" id="ARBA00038035"/>
    </source>
</evidence>
<dbReference type="GO" id="GO:0051707">
    <property type="term" value="P:response to other organism"/>
    <property type="evidence" value="ECO:0007669"/>
    <property type="project" value="UniProtKB-ARBA"/>
</dbReference>
<evidence type="ECO:0000256" key="3">
    <source>
        <dbReference type="ARBA" id="ARBA00022679"/>
    </source>
</evidence>
<keyword evidence="17" id="KW-1185">Reference proteome</keyword>
<comment type="similarity">
    <text evidence="7">Belongs to the protein kinase superfamily. STE Ser/Thr protein kinase family. MAP kinase kinase subfamily.</text>
</comment>
<comment type="catalytic activity">
    <reaction evidence="11">
        <text>L-tyrosyl-[protein] + ATP = O-phospho-L-tyrosyl-[protein] + ADP + H(+)</text>
        <dbReference type="Rhea" id="RHEA:10596"/>
        <dbReference type="Rhea" id="RHEA-COMP:10136"/>
        <dbReference type="Rhea" id="RHEA-COMP:20101"/>
        <dbReference type="ChEBI" id="CHEBI:15378"/>
        <dbReference type="ChEBI" id="CHEBI:30616"/>
        <dbReference type="ChEBI" id="CHEBI:46858"/>
        <dbReference type="ChEBI" id="CHEBI:61978"/>
        <dbReference type="ChEBI" id="CHEBI:456216"/>
        <dbReference type="EC" id="2.7.12.2"/>
    </reaction>
</comment>
<dbReference type="STRING" id="542762.A0A4S4E7E6"/>
<dbReference type="InterPro" id="IPR053235">
    <property type="entry name" value="Ser_Thr_kinase"/>
</dbReference>
<dbReference type="GO" id="GO:0005524">
    <property type="term" value="F:ATP binding"/>
    <property type="evidence" value="ECO:0007669"/>
    <property type="project" value="UniProtKB-UniRule"/>
</dbReference>
<keyword evidence="3" id="KW-0808">Transferase</keyword>
<evidence type="ECO:0000256" key="4">
    <source>
        <dbReference type="ARBA" id="ARBA00022741"/>
    </source>
</evidence>
<keyword evidence="2" id="KW-0597">Phosphoprotein</keyword>
<feature type="compositionally biased region" description="Low complexity" evidence="14">
    <location>
        <begin position="26"/>
        <end position="40"/>
    </location>
</feature>
<proteinExistence type="inferred from homology"/>
<feature type="compositionally biased region" description="Pro residues" evidence="14">
    <location>
        <begin position="1"/>
        <end position="11"/>
    </location>
</feature>
<evidence type="ECO:0000256" key="12">
    <source>
        <dbReference type="PROSITE-ProRule" id="PRU10141"/>
    </source>
</evidence>
<dbReference type="PROSITE" id="PS50011">
    <property type="entry name" value="PROTEIN_KINASE_DOM"/>
    <property type="match status" value="1"/>
</dbReference>
<evidence type="ECO:0000256" key="13">
    <source>
        <dbReference type="RuleBase" id="RU000304"/>
    </source>
</evidence>
<evidence type="ECO:0000256" key="8">
    <source>
        <dbReference type="ARBA" id="ARBA00038999"/>
    </source>
</evidence>
<evidence type="ECO:0000256" key="9">
    <source>
        <dbReference type="ARBA" id="ARBA00049014"/>
    </source>
</evidence>
<accession>A0A4S4E7E6</accession>
<comment type="catalytic activity">
    <reaction evidence="9">
        <text>L-seryl-[protein] + ATP = O-phospho-L-seryl-[protein] + ADP + H(+)</text>
        <dbReference type="Rhea" id="RHEA:17989"/>
        <dbReference type="Rhea" id="RHEA-COMP:9863"/>
        <dbReference type="Rhea" id="RHEA-COMP:11604"/>
        <dbReference type="ChEBI" id="CHEBI:15378"/>
        <dbReference type="ChEBI" id="CHEBI:29999"/>
        <dbReference type="ChEBI" id="CHEBI:30616"/>
        <dbReference type="ChEBI" id="CHEBI:83421"/>
        <dbReference type="ChEBI" id="CHEBI:456216"/>
        <dbReference type="EC" id="2.7.12.2"/>
    </reaction>
</comment>
<evidence type="ECO:0000256" key="5">
    <source>
        <dbReference type="ARBA" id="ARBA00022777"/>
    </source>
</evidence>
<dbReference type="Proteomes" id="UP000306102">
    <property type="component" value="Unassembled WGS sequence"/>
</dbReference>
<keyword evidence="1 13" id="KW-0723">Serine/threonine-protein kinase</keyword>
<evidence type="ECO:0000256" key="10">
    <source>
        <dbReference type="ARBA" id="ARBA00049299"/>
    </source>
</evidence>
<evidence type="ECO:0000259" key="15">
    <source>
        <dbReference type="PROSITE" id="PS50011"/>
    </source>
</evidence>
<dbReference type="SMART" id="SM00220">
    <property type="entry name" value="S_TKc"/>
    <property type="match status" value="1"/>
</dbReference>
<dbReference type="FunFam" id="1.10.510.10:FF:000350">
    <property type="entry name" value="Mitogen-activated protein kinase 2"/>
    <property type="match status" value="1"/>
</dbReference>
<dbReference type="InterPro" id="IPR011009">
    <property type="entry name" value="Kinase-like_dom_sf"/>
</dbReference>
<dbReference type="Gene3D" id="3.30.200.20">
    <property type="entry name" value="Phosphorylase Kinase, domain 1"/>
    <property type="match status" value="1"/>
</dbReference>
<dbReference type="Pfam" id="PF00069">
    <property type="entry name" value="Pkinase"/>
    <property type="match status" value="1"/>
</dbReference>
<dbReference type="PANTHER" id="PTHR24361">
    <property type="entry name" value="MITOGEN-ACTIVATED KINASE KINASE KINASE"/>
    <property type="match status" value="1"/>
</dbReference>
<dbReference type="SUPFAM" id="SSF56112">
    <property type="entry name" value="Protein kinase-like (PK-like)"/>
    <property type="match status" value="1"/>
</dbReference>
<comment type="caution">
    <text evidence="16">The sequence shown here is derived from an EMBL/GenBank/DDBJ whole genome shotgun (WGS) entry which is preliminary data.</text>
</comment>
<gene>
    <name evidence="16" type="ORF">TEA_007180</name>
</gene>
<dbReference type="EMBL" id="SDRB02006829">
    <property type="protein sequence ID" value="THG11971.1"/>
    <property type="molecule type" value="Genomic_DNA"/>
</dbReference>